<accession>A0AAD6ZTM5</accession>
<proteinExistence type="predicted"/>
<dbReference type="Pfam" id="PF20414">
    <property type="entry name" value="DUF6698"/>
    <property type="match status" value="1"/>
</dbReference>
<gene>
    <name evidence="1" type="ORF">DFH08DRAFT_812534</name>
</gene>
<evidence type="ECO:0000313" key="1">
    <source>
        <dbReference type="EMBL" id="KAJ7339137.1"/>
    </source>
</evidence>
<keyword evidence="2" id="KW-1185">Reference proteome</keyword>
<comment type="caution">
    <text evidence="1">The sequence shown here is derived from an EMBL/GenBank/DDBJ whole genome shotgun (WGS) entry which is preliminary data.</text>
</comment>
<reference evidence="1" key="1">
    <citation type="submission" date="2023-03" db="EMBL/GenBank/DDBJ databases">
        <title>Massive genome expansion in bonnet fungi (Mycena s.s.) driven by repeated elements and novel gene families across ecological guilds.</title>
        <authorList>
            <consortium name="Lawrence Berkeley National Laboratory"/>
            <person name="Harder C.B."/>
            <person name="Miyauchi S."/>
            <person name="Viragh M."/>
            <person name="Kuo A."/>
            <person name="Thoen E."/>
            <person name="Andreopoulos B."/>
            <person name="Lu D."/>
            <person name="Skrede I."/>
            <person name="Drula E."/>
            <person name="Henrissat B."/>
            <person name="Morin E."/>
            <person name="Kohler A."/>
            <person name="Barry K."/>
            <person name="LaButti K."/>
            <person name="Morin E."/>
            <person name="Salamov A."/>
            <person name="Lipzen A."/>
            <person name="Mereny Z."/>
            <person name="Hegedus B."/>
            <person name="Baldrian P."/>
            <person name="Stursova M."/>
            <person name="Weitz H."/>
            <person name="Taylor A."/>
            <person name="Grigoriev I.V."/>
            <person name="Nagy L.G."/>
            <person name="Martin F."/>
            <person name="Kauserud H."/>
        </authorList>
    </citation>
    <scope>NUCLEOTIDE SEQUENCE</scope>
    <source>
        <strain evidence="1">CBHHK002</strain>
    </source>
</reference>
<sequence length="154" mass="17232">MSGSIGSQVHRGFSVSNSVDPAAARESVKAAHYIHPSNRSGRGIQDDLCGGFICAYEHDWDDEDVRKRLHSSELSIGESFYIPLFYKDYKIDPDDLESGHFMSPVLLKGYMSNMTTSISSDTIEEDENVPPRSTPSHHRMETWSTTLIYAIADD</sequence>
<evidence type="ECO:0000313" key="2">
    <source>
        <dbReference type="Proteomes" id="UP001218218"/>
    </source>
</evidence>
<dbReference type="EMBL" id="JARIHO010000028">
    <property type="protein sequence ID" value="KAJ7339137.1"/>
    <property type="molecule type" value="Genomic_DNA"/>
</dbReference>
<protein>
    <submittedName>
        <fullName evidence="1">Uncharacterized protein</fullName>
    </submittedName>
</protein>
<dbReference type="InterPro" id="IPR046521">
    <property type="entry name" value="DUF6698"/>
</dbReference>
<name>A0AAD6ZTM5_9AGAR</name>
<organism evidence="1 2">
    <name type="scientific">Mycena albidolilacea</name>
    <dbReference type="NCBI Taxonomy" id="1033008"/>
    <lineage>
        <taxon>Eukaryota</taxon>
        <taxon>Fungi</taxon>
        <taxon>Dikarya</taxon>
        <taxon>Basidiomycota</taxon>
        <taxon>Agaricomycotina</taxon>
        <taxon>Agaricomycetes</taxon>
        <taxon>Agaricomycetidae</taxon>
        <taxon>Agaricales</taxon>
        <taxon>Marasmiineae</taxon>
        <taxon>Mycenaceae</taxon>
        <taxon>Mycena</taxon>
    </lineage>
</organism>
<dbReference type="Proteomes" id="UP001218218">
    <property type="component" value="Unassembled WGS sequence"/>
</dbReference>
<dbReference type="AlphaFoldDB" id="A0AAD6ZTM5"/>